<dbReference type="InterPro" id="IPR016185">
    <property type="entry name" value="PreATP-grasp_dom_sf"/>
</dbReference>
<reference evidence="24 26" key="1">
    <citation type="journal article" date="2014" name="BMC Genomics">
        <title>The genome of the intracellular bacterium of the coastal bivalve, Solemya velum: a blueprint for thriving in and out of symbiosis.</title>
        <authorList>
            <person name="Dmytrenko O."/>
            <person name="Russell S.L."/>
            <person name="Loo W.T."/>
            <person name="Fontanez K.M."/>
            <person name="Liao L."/>
            <person name="Roeselers G."/>
            <person name="Sharma R."/>
            <person name="Stewart F.J."/>
            <person name="Newton I.L."/>
            <person name="Woyke T."/>
            <person name="Wu D."/>
            <person name="Lang J.M."/>
            <person name="Eisen J.A."/>
            <person name="Cavanaugh C.M."/>
        </authorList>
    </citation>
    <scope>NUCLEOTIDE SEQUENCE [LARGE SCALE GENOMIC DNA]</scope>
    <source>
        <strain evidence="24 26">WH</strain>
    </source>
</reference>
<dbReference type="InterPro" id="IPR011127">
    <property type="entry name" value="Dala_Dala_lig_N"/>
</dbReference>
<evidence type="ECO:0000256" key="22">
    <source>
        <dbReference type="PROSITE-ProRule" id="PRU00409"/>
    </source>
</evidence>
<evidence type="ECO:0000256" key="10">
    <source>
        <dbReference type="ARBA" id="ARBA00022741"/>
    </source>
</evidence>
<dbReference type="GO" id="GO:0046872">
    <property type="term" value="F:metal ion binding"/>
    <property type="evidence" value="ECO:0007669"/>
    <property type="project" value="UniProtKB-KW"/>
</dbReference>
<dbReference type="RefSeq" id="WP_043115999.1">
    <property type="nucleotide sequence ID" value="NZ_JRAA01000001.1"/>
</dbReference>
<proteinExistence type="inferred from homology"/>
<accession>A0A0B0HEA4</accession>
<feature type="binding site" evidence="21">
    <location>
        <position position="273"/>
    </location>
    <ligand>
        <name>Mg(2+)</name>
        <dbReference type="ChEBI" id="CHEBI:18420"/>
        <label>1</label>
    </ligand>
</feature>
<dbReference type="Gene3D" id="3.30.1490.20">
    <property type="entry name" value="ATP-grasp fold, A domain"/>
    <property type="match status" value="1"/>
</dbReference>
<dbReference type="SUPFAM" id="SSF56059">
    <property type="entry name" value="Glutathione synthetase ATP-binding domain-like"/>
    <property type="match status" value="1"/>
</dbReference>
<evidence type="ECO:0000256" key="14">
    <source>
        <dbReference type="ARBA" id="ARBA00022984"/>
    </source>
</evidence>
<dbReference type="GO" id="GO:0008360">
    <property type="term" value="P:regulation of cell shape"/>
    <property type="evidence" value="ECO:0007669"/>
    <property type="project" value="UniProtKB-KW"/>
</dbReference>
<protein>
    <recommendedName>
        <fullName evidence="6 19">D-alanine--D-alanine ligase</fullName>
        <ecNumber evidence="6 19">6.3.2.4</ecNumber>
    </recommendedName>
    <alternativeName>
        <fullName evidence="19">D-Ala-D-Ala ligase</fullName>
    </alternativeName>
    <alternativeName>
        <fullName evidence="19">D-alanylalanine synthetase</fullName>
    </alternativeName>
</protein>
<dbReference type="EMBL" id="MPNX01000002">
    <property type="protein sequence ID" value="OOY35964.1"/>
    <property type="molecule type" value="Genomic_DNA"/>
</dbReference>
<keyword evidence="13 19" id="KW-0133">Cell shape</keyword>
<evidence type="ECO:0000256" key="18">
    <source>
        <dbReference type="ARBA" id="ARBA00060592"/>
    </source>
</evidence>
<dbReference type="UniPathway" id="UPA00219"/>
<evidence type="ECO:0000259" key="23">
    <source>
        <dbReference type="PROSITE" id="PS50975"/>
    </source>
</evidence>
<comment type="pathway">
    <text evidence="18">Glycan biosynthesis.</text>
</comment>
<dbReference type="PROSITE" id="PS00843">
    <property type="entry name" value="DALA_DALA_LIGASE_1"/>
    <property type="match status" value="1"/>
</dbReference>
<comment type="cofactor">
    <cofactor evidence="21">
        <name>Mg(2+)</name>
        <dbReference type="ChEBI" id="CHEBI:18420"/>
    </cofactor>
    <cofactor evidence="21">
        <name>Mn(2+)</name>
        <dbReference type="ChEBI" id="CHEBI:29035"/>
    </cofactor>
    <text evidence="21">Binds 2 magnesium or manganese ions per subunit.</text>
</comment>
<keyword evidence="24" id="KW-0808">Transferase</keyword>
<evidence type="ECO:0000256" key="17">
    <source>
        <dbReference type="ARBA" id="ARBA00047614"/>
    </source>
</evidence>
<dbReference type="PATRIC" id="fig|2340.3.peg.764"/>
<dbReference type="PANTHER" id="PTHR23132:SF23">
    <property type="entry name" value="D-ALANINE--D-ALANINE LIGASE B"/>
    <property type="match status" value="1"/>
</dbReference>
<dbReference type="GeneID" id="86991182"/>
<dbReference type="GO" id="GO:0005524">
    <property type="term" value="F:ATP binding"/>
    <property type="evidence" value="ECO:0007669"/>
    <property type="project" value="UniProtKB-UniRule"/>
</dbReference>
<feature type="binding site" evidence="21">
    <location>
        <position position="260"/>
    </location>
    <ligand>
        <name>Mg(2+)</name>
        <dbReference type="ChEBI" id="CHEBI:18420"/>
        <label>1</label>
    </ligand>
</feature>
<dbReference type="InterPro" id="IPR011761">
    <property type="entry name" value="ATP-grasp"/>
</dbReference>
<dbReference type="Proteomes" id="UP000190962">
    <property type="component" value="Unassembled WGS sequence"/>
</dbReference>
<keyword evidence="26" id="KW-1185">Reference proteome</keyword>
<evidence type="ECO:0000256" key="2">
    <source>
        <dbReference type="ARBA" id="ARBA00003921"/>
    </source>
</evidence>
<dbReference type="GO" id="GO:0016740">
    <property type="term" value="F:transferase activity"/>
    <property type="evidence" value="ECO:0007669"/>
    <property type="project" value="UniProtKB-KW"/>
</dbReference>
<dbReference type="Proteomes" id="UP000030856">
    <property type="component" value="Unassembled WGS sequence"/>
</dbReference>
<dbReference type="InterPro" id="IPR005905">
    <property type="entry name" value="D_ala_D_ala"/>
</dbReference>
<evidence type="ECO:0000256" key="4">
    <source>
        <dbReference type="ARBA" id="ARBA00004752"/>
    </source>
</evidence>
<dbReference type="EC" id="6.3.2.4" evidence="6 19"/>
<evidence type="ECO:0000256" key="16">
    <source>
        <dbReference type="ARBA" id="ARBA00023316"/>
    </source>
</evidence>
<dbReference type="Gene3D" id="3.40.50.20">
    <property type="match status" value="1"/>
</dbReference>
<comment type="pathway">
    <text evidence="4 19">Cell wall biogenesis; peptidoglycan biosynthesis.</text>
</comment>
<evidence type="ECO:0000313" key="25">
    <source>
        <dbReference type="EMBL" id="OOY35964.1"/>
    </source>
</evidence>
<dbReference type="PANTHER" id="PTHR23132">
    <property type="entry name" value="D-ALANINE--D-ALANINE LIGASE"/>
    <property type="match status" value="1"/>
</dbReference>
<evidence type="ECO:0000313" key="24">
    <source>
        <dbReference type="EMBL" id="KHF26254.1"/>
    </source>
</evidence>
<evidence type="ECO:0000256" key="1">
    <source>
        <dbReference type="ARBA" id="ARBA00001936"/>
    </source>
</evidence>
<dbReference type="GO" id="GO:0071555">
    <property type="term" value="P:cell wall organization"/>
    <property type="evidence" value="ECO:0007669"/>
    <property type="project" value="UniProtKB-KW"/>
</dbReference>
<dbReference type="InterPro" id="IPR011095">
    <property type="entry name" value="Dala_Dala_lig_C"/>
</dbReference>
<dbReference type="Pfam" id="PF07478">
    <property type="entry name" value="Dala_Dala_lig_C"/>
    <property type="match status" value="1"/>
</dbReference>
<feature type="binding site" evidence="21">
    <location>
        <position position="275"/>
    </location>
    <ligand>
        <name>Mg(2+)</name>
        <dbReference type="ChEBI" id="CHEBI:18420"/>
        <label>2</label>
    </ligand>
</feature>
<evidence type="ECO:0000256" key="11">
    <source>
        <dbReference type="ARBA" id="ARBA00022840"/>
    </source>
</evidence>
<dbReference type="InterPro" id="IPR000291">
    <property type="entry name" value="D-Ala_lig_Van_CS"/>
</dbReference>
<comment type="subcellular location">
    <subcellularLocation>
        <location evidence="3 19">Cytoplasm</location>
    </subcellularLocation>
</comment>
<dbReference type="GO" id="GO:0005829">
    <property type="term" value="C:cytosol"/>
    <property type="evidence" value="ECO:0007669"/>
    <property type="project" value="TreeGrafter"/>
</dbReference>
<comment type="cofactor">
    <cofactor evidence="1">
        <name>Mn(2+)</name>
        <dbReference type="ChEBI" id="CHEBI:29035"/>
    </cofactor>
</comment>
<evidence type="ECO:0000256" key="7">
    <source>
        <dbReference type="ARBA" id="ARBA00022490"/>
    </source>
</evidence>
<evidence type="ECO:0000256" key="12">
    <source>
        <dbReference type="ARBA" id="ARBA00022842"/>
    </source>
</evidence>
<keyword evidence="16 19" id="KW-0961">Cell wall biogenesis/degradation</keyword>
<dbReference type="eggNOG" id="COG1181">
    <property type="taxonomic scope" value="Bacteria"/>
</dbReference>
<evidence type="ECO:0000256" key="19">
    <source>
        <dbReference type="HAMAP-Rule" id="MF_00047"/>
    </source>
</evidence>
<evidence type="ECO:0000256" key="5">
    <source>
        <dbReference type="ARBA" id="ARBA00010871"/>
    </source>
</evidence>
<keyword evidence="7 19" id="KW-0963">Cytoplasm</keyword>
<organism evidence="24 26">
    <name type="scientific">Solemya velum gill symbiont</name>
    <dbReference type="NCBI Taxonomy" id="2340"/>
    <lineage>
        <taxon>Bacteria</taxon>
        <taxon>Pseudomonadati</taxon>
        <taxon>Pseudomonadota</taxon>
        <taxon>Gammaproteobacteria</taxon>
        <taxon>sulfur-oxidizing symbionts</taxon>
    </lineage>
</organism>
<keyword evidence="8 19" id="KW-0436">Ligase</keyword>
<comment type="similarity">
    <text evidence="5 19">Belongs to the D-alanine--D-alanine ligase family.</text>
</comment>
<dbReference type="PROSITE" id="PS00844">
    <property type="entry name" value="DALA_DALA_LIGASE_2"/>
    <property type="match status" value="1"/>
</dbReference>
<evidence type="ECO:0000313" key="27">
    <source>
        <dbReference type="Proteomes" id="UP000190962"/>
    </source>
</evidence>
<gene>
    <name evidence="24" type="primary">murA</name>
    <name evidence="19" type="synonym">ddl</name>
    <name evidence="25" type="ORF">BOV88_02690</name>
    <name evidence="24" type="ORF">JV46_15790</name>
</gene>
<name>A0A0B0HEA4_SOVGS</name>
<dbReference type="EMBL" id="JRAA01000001">
    <property type="protein sequence ID" value="KHF26254.1"/>
    <property type="molecule type" value="Genomic_DNA"/>
</dbReference>
<evidence type="ECO:0000256" key="9">
    <source>
        <dbReference type="ARBA" id="ARBA00022723"/>
    </source>
</evidence>
<dbReference type="SUPFAM" id="SSF52440">
    <property type="entry name" value="PreATP-grasp domain"/>
    <property type="match status" value="1"/>
</dbReference>
<evidence type="ECO:0000256" key="15">
    <source>
        <dbReference type="ARBA" id="ARBA00023211"/>
    </source>
</evidence>
<keyword evidence="9 21" id="KW-0479">Metal-binding</keyword>
<keyword evidence="14 19" id="KW-0573">Peptidoglycan synthesis</keyword>
<feature type="binding site" evidence="21">
    <location>
        <position position="273"/>
    </location>
    <ligand>
        <name>Mg(2+)</name>
        <dbReference type="ChEBI" id="CHEBI:18420"/>
        <label>2</label>
    </ligand>
</feature>
<dbReference type="NCBIfam" id="NF002378">
    <property type="entry name" value="PRK01372.1"/>
    <property type="match status" value="1"/>
</dbReference>
<dbReference type="FunFam" id="3.30.470.20:FF:000008">
    <property type="entry name" value="D-alanine--D-alanine ligase"/>
    <property type="match status" value="1"/>
</dbReference>
<dbReference type="Gene3D" id="3.30.470.20">
    <property type="entry name" value="ATP-grasp fold, B domain"/>
    <property type="match status" value="1"/>
</dbReference>
<keyword evidence="10 22" id="KW-0547">Nucleotide-binding</keyword>
<dbReference type="NCBIfam" id="TIGR01205">
    <property type="entry name" value="D_ala_D_alaTIGR"/>
    <property type="match status" value="1"/>
</dbReference>
<dbReference type="OrthoDB" id="9813261at2"/>
<keyword evidence="11 22" id="KW-0067">ATP-binding</keyword>
<dbReference type="GO" id="GO:0009252">
    <property type="term" value="P:peptidoglycan biosynthetic process"/>
    <property type="evidence" value="ECO:0007669"/>
    <property type="project" value="UniProtKB-UniRule"/>
</dbReference>
<dbReference type="InterPro" id="IPR013815">
    <property type="entry name" value="ATP_grasp_subdomain_1"/>
</dbReference>
<evidence type="ECO:0000256" key="3">
    <source>
        <dbReference type="ARBA" id="ARBA00004496"/>
    </source>
</evidence>
<evidence type="ECO:0000256" key="20">
    <source>
        <dbReference type="PIRSR" id="PIRSR039102-1"/>
    </source>
</evidence>
<evidence type="ECO:0000256" key="6">
    <source>
        <dbReference type="ARBA" id="ARBA00012216"/>
    </source>
</evidence>
<evidence type="ECO:0000313" key="26">
    <source>
        <dbReference type="Proteomes" id="UP000030856"/>
    </source>
</evidence>
<keyword evidence="12 21" id="KW-0460">Magnesium</keyword>
<dbReference type="FunFam" id="3.30.1490.20:FF:000007">
    <property type="entry name" value="D-alanine--D-alanine ligase"/>
    <property type="match status" value="1"/>
</dbReference>
<evidence type="ECO:0000256" key="21">
    <source>
        <dbReference type="PIRSR" id="PIRSR039102-3"/>
    </source>
</evidence>
<feature type="active site" evidence="20">
    <location>
        <position position="153"/>
    </location>
</feature>
<dbReference type="GO" id="GO:0008716">
    <property type="term" value="F:D-alanine-D-alanine ligase activity"/>
    <property type="evidence" value="ECO:0007669"/>
    <property type="project" value="UniProtKB-UniRule"/>
</dbReference>
<dbReference type="STRING" id="2340.JV46_15790"/>
<feature type="active site" evidence="20">
    <location>
        <position position="284"/>
    </location>
</feature>
<reference evidence="25 27" key="2">
    <citation type="submission" date="2016-11" db="EMBL/GenBank/DDBJ databases">
        <title>Mixed transmission modes and dynamic genome evolution in an obligate animal-bacterial symbiosis.</title>
        <authorList>
            <person name="Russell S.L."/>
            <person name="Corbett-Detig R.B."/>
            <person name="Cavanaugh C.M."/>
        </authorList>
    </citation>
    <scope>NUCLEOTIDE SEQUENCE [LARGE SCALE GENOMIC DNA]</scope>
    <source>
        <strain evidence="25">MA-KB16</strain>
    </source>
</reference>
<dbReference type="Pfam" id="PF01820">
    <property type="entry name" value="Dala_Dala_lig_N"/>
    <property type="match status" value="1"/>
</dbReference>
<dbReference type="HAMAP" id="MF_00047">
    <property type="entry name" value="Dala_Dala_lig"/>
    <property type="match status" value="1"/>
</dbReference>
<comment type="function">
    <text evidence="2 19">Cell wall formation.</text>
</comment>
<dbReference type="AlphaFoldDB" id="A0A0B0HEA4"/>
<evidence type="ECO:0000256" key="13">
    <source>
        <dbReference type="ARBA" id="ARBA00022960"/>
    </source>
</evidence>
<evidence type="ECO:0000256" key="8">
    <source>
        <dbReference type="ARBA" id="ARBA00022598"/>
    </source>
</evidence>
<keyword evidence="15 21" id="KW-0464">Manganese</keyword>
<feature type="active site" evidence="20">
    <location>
        <position position="25"/>
    </location>
</feature>
<feature type="domain" description="ATP-grasp" evidence="23">
    <location>
        <begin position="112"/>
        <end position="306"/>
    </location>
</feature>
<dbReference type="PIRSF" id="PIRSF039102">
    <property type="entry name" value="Ddl/VanB"/>
    <property type="match status" value="1"/>
</dbReference>
<dbReference type="PROSITE" id="PS50975">
    <property type="entry name" value="ATP_GRASP"/>
    <property type="match status" value="1"/>
</dbReference>
<comment type="caution">
    <text evidence="24">The sequence shown here is derived from an EMBL/GenBank/DDBJ whole genome shotgun (WGS) entry which is preliminary data.</text>
</comment>
<comment type="catalytic activity">
    <reaction evidence="17 19">
        <text>2 D-alanine + ATP = D-alanyl-D-alanine + ADP + phosphate + H(+)</text>
        <dbReference type="Rhea" id="RHEA:11224"/>
        <dbReference type="ChEBI" id="CHEBI:15378"/>
        <dbReference type="ChEBI" id="CHEBI:30616"/>
        <dbReference type="ChEBI" id="CHEBI:43474"/>
        <dbReference type="ChEBI" id="CHEBI:57416"/>
        <dbReference type="ChEBI" id="CHEBI:57822"/>
        <dbReference type="ChEBI" id="CHEBI:456216"/>
        <dbReference type="EC" id="6.3.2.4"/>
    </reaction>
</comment>
<sequence length="317" mass="33790">MSQISAEQKQALGKVAVLMGGTAAEREVSLVSGAAVLAGLQHKGVDAHGIDVTGPESLSQLIDGGFDRVFIVLHGRGGEDGAMQGALEILALPYTGSGVLGSAIGMDKFRTKLLWNAIGLPTPAYRMVRKAADLDAVAELGFPLMVKPAQEGSSIGMAKVTSADQLRGAWEAAAKYDANVLVEQWITGSEYTAAVVGDEAMPVIRLETDSDFYDYEAKYESDETRYLIPSGLSDEKEREAQKLALEAYSAVGASGWGRVDLMMDESGNFWLLEVNTVPGMTSHSLVPMAAQARGIDFDSLVVRILEQTLEDDSEVNA</sequence>